<organism evidence="9 10">
    <name type="scientific">Niastella soli</name>
    <dbReference type="NCBI Taxonomy" id="2821487"/>
    <lineage>
        <taxon>Bacteria</taxon>
        <taxon>Pseudomonadati</taxon>
        <taxon>Bacteroidota</taxon>
        <taxon>Chitinophagia</taxon>
        <taxon>Chitinophagales</taxon>
        <taxon>Chitinophagaceae</taxon>
        <taxon>Niastella</taxon>
    </lineage>
</organism>
<dbReference type="Proteomes" id="UP000677244">
    <property type="component" value="Unassembled WGS sequence"/>
</dbReference>
<protein>
    <submittedName>
        <fullName evidence="9">RagB/SusD family nutrient uptake outer membrane protein</fullName>
    </submittedName>
</protein>
<dbReference type="EMBL" id="JAGHKO010000001">
    <property type="protein sequence ID" value="MBO9200706.1"/>
    <property type="molecule type" value="Genomic_DNA"/>
</dbReference>
<evidence type="ECO:0000256" key="4">
    <source>
        <dbReference type="ARBA" id="ARBA00023136"/>
    </source>
</evidence>
<evidence type="ECO:0000256" key="2">
    <source>
        <dbReference type="ARBA" id="ARBA00006275"/>
    </source>
</evidence>
<keyword evidence="4" id="KW-0472">Membrane</keyword>
<accession>A0ABS3YS22</accession>
<dbReference type="Gene3D" id="1.10.3780.10">
    <property type="entry name" value="SusD-like"/>
    <property type="match status" value="1"/>
</dbReference>
<keyword evidence="10" id="KW-1185">Reference proteome</keyword>
<evidence type="ECO:0000259" key="8">
    <source>
        <dbReference type="Pfam" id="PF14322"/>
    </source>
</evidence>
<evidence type="ECO:0000256" key="6">
    <source>
        <dbReference type="SAM" id="SignalP"/>
    </source>
</evidence>
<feature type="signal peptide" evidence="6">
    <location>
        <begin position="1"/>
        <end position="23"/>
    </location>
</feature>
<dbReference type="InterPro" id="IPR012944">
    <property type="entry name" value="SusD_RagB_dom"/>
</dbReference>
<evidence type="ECO:0000313" key="9">
    <source>
        <dbReference type="EMBL" id="MBO9200706.1"/>
    </source>
</evidence>
<evidence type="ECO:0000256" key="3">
    <source>
        <dbReference type="ARBA" id="ARBA00022729"/>
    </source>
</evidence>
<feature type="domain" description="RagB/SusD" evidence="7">
    <location>
        <begin position="389"/>
        <end position="549"/>
    </location>
</feature>
<dbReference type="SUPFAM" id="SSF48452">
    <property type="entry name" value="TPR-like"/>
    <property type="match status" value="1"/>
</dbReference>
<feature type="chain" id="PRO_5045523083" evidence="6">
    <location>
        <begin position="24"/>
        <end position="550"/>
    </location>
</feature>
<comment type="caution">
    <text evidence="9">The sequence shown here is derived from an EMBL/GenBank/DDBJ whole genome shotgun (WGS) entry which is preliminary data.</text>
</comment>
<dbReference type="Pfam" id="PF14322">
    <property type="entry name" value="SusD-like_3"/>
    <property type="match status" value="1"/>
</dbReference>
<comment type="similarity">
    <text evidence="2">Belongs to the SusD family.</text>
</comment>
<dbReference type="RefSeq" id="WP_209138745.1">
    <property type="nucleotide sequence ID" value="NZ_JAGHKO010000001.1"/>
</dbReference>
<evidence type="ECO:0000259" key="7">
    <source>
        <dbReference type="Pfam" id="PF07980"/>
    </source>
</evidence>
<keyword evidence="3 6" id="KW-0732">Signal</keyword>
<dbReference type="Gene3D" id="1.25.40.10">
    <property type="entry name" value="Tetratricopeptide repeat domain"/>
    <property type="match status" value="1"/>
</dbReference>
<evidence type="ECO:0000313" key="10">
    <source>
        <dbReference type="Proteomes" id="UP000677244"/>
    </source>
</evidence>
<proteinExistence type="inferred from homology"/>
<dbReference type="Gene3D" id="1.25.40.390">
    <property type="match status" value="1"/>
</dbReference>
<dbReference type="InterPro" id="IPR033985">
    <property type="entry name" value="SusD-like_N"/>
</dbReference>
<keyword evidence="5" id="KW-0998">Cell outer membrane</keyword>
<evidence type="ECO:0000256" key="1">
    <source>
        <dbReference type="ARBA" id="ARBA00004442"/>
    </source>
</evidence>
<gene>
    <name evidence="9" type="ORF">J7I42_10560</name>
</gene>
<sequence length="550" mass="62051">MKKRLIYIVASLMAAGVMVSCHKITVEATTELTPDIYPQDSASFITASGPAYVALRGNVAAEYFFQQTYSTDEGIMPARGGNWYDGGQNLEMHYHTWTRDNGYVNGNWYWLSTIIGTVNQELSILGKTQPAGDSKDRNLAELKMVRALAYYFMMDNWGNVPIDTLYGDFVARDKTPRPEVFNFIETEIKAAIPYLSTTVSKATYGRFTQYGAYALLAKMYLNAEYYTGTKKYTECIVACDNIISSNKYSVASRSNYLQAFYPLNGPDAVGSKEEFIFAIPYDPTFTNTLPFRAANYHARYDVPRSMGKVAAGAGYNYFNIPYTPGGPASTLPEFYAYFNDVNDIRNKQWLVGKQFLPDGITPLNITTTKAGYDAIAYKGDSSKFTYQLELTPNIVLRQSTTTFDCGNDEVAWNMGYRNIKFYPDATSASRDQNNDIAIFRYSDILLMKSEAILRGGTPTLGQTALSLANDVRSKRTTSPAWATINLDSIYNERSREFAWEAWHRNDMIRYGKYEGKWGFKTNADEYRRIFPIPTNAFAVNPKLTQNPGYN</sequence>
<reference evidence="9 10" key="1">
    <citation type="submission" date="2021-03" db="EMBL/GenBank/DDBJ databases">
        <title>Assistant Professor.</title>
        <authorList>
            <person name="Huq M.A."/>
        </authorList>
    </citation>
    <scope>NUCLEOTIDE SEQUENCE [LARGE SCALE GENOMIC DNA]</scope>
    <source>
        <strain evidence="9 10">MAH-29</strain>
    </source>
</reference>
<feature type="domain" description="SusD-like N-terminal" evidence="8">
    <location>
        <begin position="90"/>
        <end position="221"/>
    </location>
</feature>
<dbReference type="Pfam" id="PF07980">
    <property type="entry name" value="SusD_RagB"/>
    <property type="match status" value="1"/>
</dbReference>
<name>A0ABS3YS22_9BACT</name>
<comment type="subcellular location">
    <subcellularLocation>
        <location evidence="1">Cell outer membrane</location>
    </subcellularLocation>
</comment>
<dbReference type="PROSITE" id="PS51257">
    <property type="entry name" value="PROKAR_LIPOPROTEIN"/>
    <property type="match status" value="1"/>
</dbReference>
<evidence type="ECO:0000256" key="5">
    <source>
        <dbReference type="ARBA" id="ARBA00023237"/>
    </source>
</evidence>
<dbReference type="InterPro" id="IPR011990">
    <property type="entry name" value="TPR-like_helical_dom_sf"/>
</dbReference>